<dbReference type="InterPro" id="IPR029036">
    <property type="entry name" value="P5CR_dimer"/>
</dbReference>
<dbReference type="InterPro" id="IPR028939">
    <property type="entry name" value="P5C_Rdtase_cat_N"/>
</dbReference>
<evidence type="ECO:0000313" key="9">
    <source>
        <dbReference type="EMBL" id="MDI6448215.1"/>
    </source>
</evidence>
<sequence>METIGFIGSGNMAEALINGVLKAGVYRPGKVYASDIRPERLEYLREHYGVRTADDNALLASKVDVLVLSVKPQNMKDALDSIRNGIGEDTLVISIAAGITTSLIASILGDLAIVRVMPNMPAWVDEAASALFANAKARTKVEKARLILLSVGEVIVVEDESLLDPVTAVSGSGPAYFFLLMQEMIKAGVELGLSEEDAQHLVLQTAKGAALLAEKAAGEGTSPAQLSARVATPNGTTEAAFNVFHAHGFGEMVSKALQRASDRSRELSAG</sequence>
<dbReference type="SUPFAM" id="SSF51735">
    <property type="entry name" value="NAD(P)-binding Rossmann-fold domains"/>
    <property type="match status" value="1"/>
</dbReference>
<dbReference type="GO" id="GO:0004735">
    <property type="term" value="F:pyrroline-5-carboxylate reductase activity"/>
    <property type="evidence" value="ECO:0007669"/>
    <property type="project" value="UniProtKB-UniRule"/>
</dbReference>
<evidence type="ECO:0000256" key="5">
    <source>
        <dbReference type="NCBIfam" id="TIGR00112"/>
    </source>
</evidence>
<proteinExistence type="inferred from homology"/>
<dbReference type="GO" id="GO:0055129">
    <property type="term" value="P:L-proline biosynthetic process"/>
    <property type="evidence" value="ECO:0007669"/>
    <property type="project" value="UniProtKB-UniRule"/>
</dbReference>
<comment type="catalytic activity">
    <reaction evidence="4">
        <text>L-proline + NADP(+) = (S)-1-pyrroline-5-carboxylate + NADPH + 2 H(+)</text>
        <dbReference type="Rhea" id="RHEA:14109"/>
        <dbReference type="ChEBI" id="CHEBI:15378"/>
        <dbReference type="ChEBI" id="CHEBI:17388"/>
        <dbReference type="ChEBI" id="CHEBI:57783"/>
        <dbReference type="ChEBI" id="CHEBI:58349"/>
        <dbReference type="ChEBI" id="CHEBI:60039"/>
        <dbReference type="EC" id="1.5.1.2"/>
    </reaction>
</comment>
<dbReference type="SUPFAM" id="SSF48179">
    <property type="entry name" value="6-phosphogluconate dehydrogenase C-terminal domain-like"/>
    <property type="match status" value="1"/>
</dbReference>
<evidence type="ECO:0000259" key="8">
    <source>
        <dbReference type="Pfam" id="PF14748"/>
    </source>
</evidence>
<evidence type="ECO:0000256" key="2">
    <source>
        <dbReference type="ARBA" id="ARBA00022857"/>
    </source>
</evidence>
<keyword evidence="4" id="KW-0028">Amino-acid biosynthesis</keyword>
<comment type="function">
    <text evidence="4">Catalyzes the reduction of 1-pyrroline-5-carboxylate (PCA) to L-proline.</text>
</comment>
<evidence type="ECO:0000259" key="7">
    <source>
        <dbReference type="Pfam" id="PF03807"/>
    </source>
</evidence>
<evidence type="ECO:0000313" key="10">
    <source>
        <dbReference type="Proteomes" id="UP001431776"/>
    </source>
</evidence>
<feature type="domain" description="Pyrroline-5-carboxylate reductase dimerisation" evidence="8">
    <location>
        <begin position="160"/>
        <end position="267"/>
    </location>
</feature>
<dbReference type="RefSeq" id="WP_349243621.1">
    <property type="nucleotide sequence ID" value="NZ_JASCXX010000003.1"/>
</dbReference>
<comment type="caution">
    <text evidence="9">The sequence shown here is derived from an EMBL/GenBank/DDBJ whole genome shotgun (WGS) entry which is preliminary data.</text>
</comment>
<comment type="subcellular location">
    <subcellularLocation>
        <location evidence="4">Cytoplasm</location>
    </subcellularLocation>
</comment>
<keyword evidence="4" id="KW-0641">Proline biosynthesis</keyword>
<keyword evidence="2 4" id="KW-0521">NADP</keyword>
<dbReference type="Pfam" id="PF03807">
    <property type="entry name" value="F420_oxidored"/>
    <property type="match status" value="1"/>
</dbReference>
<dbReference type="InterPro" id="IPR008927">
    <property type="entry name" value="6-PGluconate_DH-like_C_sf"/>
</dbReference>
<dbReference type="PIRSF" id="PIRSF000193">
    <property type="entry name" value="Pyrrol-5-carb_rd"/>
    <property type="match status" value="1"/>
</dbReference>
<comment type="catalytic activity">
    <reaction evidence="4">
        <text>L-proline + NAD(+) = (S)-1-pyrroline-5-carboxylate + NADH + 2 H(+)</text>
        <dbReference type="Rhea" id="RHEA:14105"/>
        <dbReference type="ChEBI" id="CHEBI:15378"/>
        <dbReference type="ChEBI" id="CHEBI:17388"/>
        <dbReference type="ChEBI" id="CHEBI:57540"/>
        <dbReference type="ChEBI" id="CHEBI:57945"/>
        <dbReference type="ChEBI" id="CHEBI:60039"/>
        <dbReference type="EC" id="1.5.1.2"/>
    </reaction>
</comment>
<protein>
    <recommendedName>
        <fullName evidence="4 5">Pyrroline-5-carboxylate reductase</fullName>
        <shortName evidence="4">P5C reductase</shortName>
        <shortName evidence="4">P5CR</shortName>
        <ecNumber evidence="4 5">1.5.1.2</ecNumber>
    </recommendedName>
    <alternativeName>
        <fullName evidence="4">PCA reductase</fullName>
    </alternativeName>
</protein>
<evidence type="ECO:0000256" key="1">
    <source>
        <dbReference type="ARBA" id="ARBA00005525"/>
    </source>
</evidence>
<dbReference type="InterPro" id="IPR000304">
    <property type="entry name" value="Pyrroline-COOH_reductase"/>
</dbReference>
<dbReference type="Pfam" id="PF14748">
    <property type="entry name" value="P5CR_dimer"/>
    <property type="match status" value="1"/>
</dbReference>
<accession>A0AAW6TRK6</accession>
<dbReference type="Proteomes" id="UP001431776">
    <property type="component" value="Unassembled WGS sequence"/>
</dbReference>
<dbReference type="PANTHER" id="PTHR11645:SF0">
    <property type="entry name" value="PYRROLINE-5-CARBOXYLATE REDUCTASE 3"/>
    <property type="match status" value="1"/>
</dbReference>
<organism evidence="9 10">
    <name type="scientific">Anaerobaca lacustris</name>
    <dbReference type="NCBI Taxonomy" id="3044600"/>
    <lineage>
        <taxon>Bacteria</taxon>
        <taxon>Pseudomonadati</taxon>
        <taxon>Planctomycetota</taxon>
        <taxon>Phycisphaerae</taxon>
        <taxon>Sedimentisphaerales</taxon>
        <taxon>Anaerobacaceae</taxon>
        <taxon>Anaerobaca</taxon>
    </lineage>
</organism>
<dbReference type="GO" id="GO:0005737">
    <property type="term" value="C:cytoplasm"/>
    <property type="evidence" value="ECO:0007669"/>
    <property type="project" value="UniProtKB-SubCell"/>
</dbReference>
<evidence type="ECO:0000256" key="3">
    <source>
        <dbReference type="ARBA" id="ARBA00023002"/>
    </source>
</evidence>
<feature type="binding site" evidence="6">
    <location>
        <position position="56"/>
    </location>
    <ligand>
        <name>NADPH</name>
        <dbReference type="ChEBI" id="CHEBI:57783"/>
    </ligand>
</feature>
<feature type="binding site" evidence="6">
    <location>
        <begin position="7"/>
        <end position="12"/>
    </location>
    <ligand>
        <name>NADP(+)</name>
        <dbReference type="ChEBI" id="CHEBI:58349"/>
    </ligand>
</feature>
<dbReference type="PANTHER" id="PTHR11645">
    <property type="entry name" value="PYRROLINE-5-CARBOXYLATE REDUCTASE"/>
    <property type="match status" value="1"/>
</dbReference>
<comment type="pathway">
    <text evidence="4">Amino-acid biosynthesis; L-proline biosynthesis; L-proline from L-glutamate 5-semialdehyde: step 1/1.</text>
</comment>
<comment type="similarity">
    <text evidence="1 4">Belongs to the pyrroline-5-carboxylate reductase family.</text>
</comment>
<evidence type="ECO:0000256" key="6">
    <source>
        <dbReference type="PIRSR" id="PIRSR000193-1"/>
    </source>
</evidence>
<feature type="domain" description="Pyrroline-5-carboxylate reductase catalytic N-terminal" evidence="7">
    <location>
        <begin position="3"/>
        <end position="98"/>
    </location>
</feature>
<dbReference type="Gene3D" id="1.10.3730.10">
    <property type="entry name" value="ProC C-terminal domain-like"/>
    <property type="match status" value="1"/>
</dbReference>
<dbReference type="HAMAP" id="MF_01925">
    <property type="entry name" value="P5C_reductase"/>
    <property type="match status" value="1"/>
</dbReference>
<reference evidence="9" key="1">
    <citation type="submission" date="2023-05" db="EMBL/GenBank/DDBJ databases">
        <title>Anaerotaeda fermentans gen. nov., sp. nov., a novel anaerobic planctomycete of the new family within the order Sedimentisphaerales isolated from Taman Peninsula, Russia.</title>
        <authorList>
            <person name="Khomyakova M.A."/>
            <person name="Merkel A.Y."/>
            <person name="Slobodkin A.I."/>
        </authorList>
    </citation>
    <scope>NUCLEOTIDE SEQUENCE</scope>
    <source>
        <strain evidence="9">M17dextr</strain>
    </source>
</reference>
<dbReference type="FunFam" id="1.10.3730.10:FF:000001">
    <property type="entry name" value="Pyrroline-5-carboxylate reductase"/>
    <property type="match status" value="1"/>
</dbReference>
<name>A0AAW6TRK6_9BACT</name>
<keyword evidence="3 4" id="KW-0560">Oxidoreductase</keyword>
<keyword evidence="10" id="KW-1185">Reference proteome</keyword>
<evidence type="ECO:0000256" key="4">
    <source>
        <dbReference type="HAMAP-Rule" id="MF_01925"/>
    </source>
</evidence>
<dbReference type="NCBIfam" id="TIGR00112">
    <property type="entry name" value="proC"/>
    <property type="match status" value="1"/>
</dbReference>
<dbReference type="EC" id="1.5.1.2" evidence="4 5"/>
<dbReference type="Gene3D" id="3.40.50.720">
    <property type="entry name" value="NAD(P)-binding Rossmann-like Domain"/>
    <property type="match status" value="1"/>
</dbReference>
<gene>
    <name evidence="4 9" type="primary">proC</name>
    <name evidence="9" type="ORF">QJ522_04080</name>
</gene>
<keyword evidence="4" id="KW-0963">Cytoplasm</keyword>
<dbReference type="InterPro" id="IPR036291">
    <property type="entry name" value="NAD(P)-bd_dom_sf"/>
</dbReference>
<dbReference type="EMBL" id="JASCXX010000003">
    <property type="protein sequence ID" value="MDI6448215.1"/>
    <property type="molecule type" value="Genomic_DNA"/>
</dbReference>
<dbReference type="AlphaFoldDB" id="A0AAW6TRK6"/>